<gene>
    <name evidence="2" type="ORF">CgunFtcFv8_009743</name>
</gene>
<name>A0AAN8H1P8_CHAGU</name>
<dbReference type="EMBL" id="JAURVH010001534">
    <property type="protein sequence ID" value="KAK5896109.1"/>
    <property type="molecule type" value="Genomic_DNA"/>
</dbReference>
<evidence type="ECO:0000313" key="2">
    <source>
        <dbReference type="EMBL" id="KAK5896109.1"/>
    </source>
</evidence>
<dbReference type="AlphaFoldDB" id="A0AAN8H1P8"/>
<feature type="region of interest" description="Disordered" evidence="1">
    <location>
        <begin position="67"/>
        <end position="87"/>
    </location>
</feature>
<proteinExistence type="predicted"/>
<keyword evidence="3" id="KW-1185">Reference proteome</keyword>
<accession>A0AAN8H1P8</accession>
<sequence>MRRGFRLDFSRPISLSYTNTRRYDAAQHDVGPMMETPVWKSVASEELLDRSVFVSVCTEEMARPDWGQRAKHLDDTRQDSEHIEGRL</sequence>
<organism evidence="2 3">
    <name type="scientific">Champsocephalus gunnari</name>
    <name type="common">Mackerel icefish</name>
    <dbReference type="NCBI Taxonomy" id="52237"/>
    <lineage>
        <taxon>Eukaryota</taxon>
        <taxon>Metazoa</taxon>
        <taxon>Chordata</taxon>
        <taxon>Craniata</taxon>
        <taxon>Vertebrata</taxon>
        <taxon>Euteleostomi</taxon>
        <taxon>Actinopterygii</taxon>
        <taxon>Neopterygii</taxon>
        <taxon>Teleostei</taxon>
        <taxon>Neoteleostei</taxon>
        <taxon>Acanthomorphata</taxon>
        <taxon>Eupercaria</taxon>
        <taxon>Perciformes</taxon>
        <taxon>Notothenioidei</taxon>
        <taxon>Channichthyidae</taxon>
        <taxon>Champsocephalus</taxon>
    </lineage>
</organism>
<protein>
    <submittedName>
        <fullName evidence="2">Uncharacterized protein</fullName>
    </submittedName>
</protein>
<comment type="caution">
    <text evidence="2">The sequence shown here is derived from an EMBL/GenBank/DDBJ whole genome shotgun (WGS) entry which is preliminary data.</text>
</comment>
<reference evidence="2 3" key="1">
    <citation type="journal article" date="2023" name="Mol. Biol. Evol.">
        <title>Genomics of Secondarily Temperate Adaptation in the Only Non-Antarctic Icefish.</title>
        <authorList>
            <person name="Rivera-Colon A.G."/>
            <person name="Rayamajhi N."/>
            <person name="Minhas B.F."/>
            <person name="Madrigal G."/>
            <person name="Bilyk K.T."/>
            <person name="Yoon V."/>
            <person name="Hune M."/>
            <person name="Gregory S."/>
            <person name="Cheng C.H.C."/>
            <person name="Catchen J.M."/>
        </authorList>
    </citation>
    <scope>NUCLEOTIDE SEQUENCE [LARGE SCALE GENOMIC DNA]</scope>
    <source>
        <tissue evidence="2">White muscle</tissue>
    </source>
</reference>
<evidence type="ECO:0000313" key="3">
    <source>
        <dbReference type="Proteomes" id="UP001331515"/>
    </source>
</evidence>
<evidence type="ECO:0000256" key="1">
    <source>
        <dbReference type="SAM" id="MobiDB-lite"/>
    </source>
</evidence>
<dbReference type="Proteomes" id="UP001331515">
    <property type="component" value="Unassembled WGS sequence"/>
</dbReference>